<keyword evidence="5" id="KW-0418">Kinase</keyword>
<evidence type="ECO:0000313" key="5">
    <source>
        <dbReference type="EMBL" id="ADK83879.1"/>
    </source>
</evidence>
<dbReference type="InterPro" id="IPR029787">
    <property type="entry name" value="Nucleotide_cyclase"/>
</dbReference>
<sequence length="842" mass="89976">MPIAANSGHAQQLSYEALVRYEETIKPPFRRALKSGRVDLLPPPIDEPGRNDPLARAANHGRALYDEAGARLLIPLRDEGRCLAVLAVHEVSAKQLTGEVGPFLASLVEAAMEAARLRQSRDLDPTSGLFIEPVLDEAMAGAISRLRPSLSRGRPALGAQHPGGVCLALLEVDALAALQERHGRRLADRALAVTAGRLREAAADSICLARLGNALAVLWSDDEGQPRQAAEEIMARLEGIRLETPQGPAWPLGLRLGAATINAADCRGLAVDLAAQQKARAQRALQTTRRAGAGALIFFEDIAERWGRLSQVLPLDKAIIDLGRADGLAQGQRFQALDQAGLARAELIVLDVAEDESVAQIVAVNQPTEPPRPGDALRLAPAADSEKAAAGQAGPREEIVIGAQRLEAAVDQATGLLTRLSLAQALGLLCEQAQPMAAVLARIEGLEGVRQISGHLGAEALMRALAEEARLAFPPNAVLGRHAPDTLAALLPEQSVEQARDWAQRMTEAMRRRTERPVRAGAAAHPCPGWPASDILENALKALVHAGFLEPFAAVAFDAVSLNISGDMLFDQGLIAQAAAEYEKALLLDPNEPNVLNSLGVCHGQQGRPQQAMEYFQKAMDAQPDNFMAHFNMGCALMALDHLEQARRGLERALELSPGHADSLFQLGRLAQMQGRVLEAAELLQRAAKAPDCRRAVHRHLGEALAALGRADQAEACLKTAVKLLPRDAAALAGLAGLYLDRGANREIALSLASRAARLEPDQPRHQALLARAQQDLGRLEEAAATLRAAVEAWPEDPYLPLSLGRVLAAQGQADAARRQILRALELEPNLQEARAQLVALG</sequence>
<proteinExistence type="predicted"/>
<evidence type="ECO:0000256" key="3">
    <source>
        <dbReference type="PROSITE-ProRule" id="PRU00339"/>
    </source>
</evidence>
<dbReference type="SUPFAM" id="SSF48452">
    <property type="entry name" value="TPR-like"/>
    <property type="match status" value="1"/>
</dbReference>
<dbReference type="InterPro" id="IPR052346">
    <property type="entry name" value="O-mannosyl-transferase_TMTC"/>
</dbReference>
<protein>
    <submittedName>
        <fullName evidence="5">Diguanylate cyclase and serine/threonine protein kinase with TPR repeats</fullName>
    </submittedName>
</protein>
<dbReference type="Pfam" id="PF13414">
    <property type="entry name" value="TPR_11"/>
    <property type="match status" value="1"/>
</dbReference>
<dbReference type="SUPFAM" id="SSF55073">
    <property type="entry name" value="Nucleotide cyclase"/>
    <property type="match status" value="2"/>
</dbReference>
<dbReference type="Pfam" id="PF00990">
    <property type="entry name" value="GGDEF"/>
    <property type="match status" value="1"/>
</dbReference>
<dbReference type="Gene3D" id="3.30.70.270">
    <property type="match status" value="2"/>
</dbReference>
<dbReference type="Proteomes" id="UP000009047">
    <property type="component" value="Chromosome"/>
</dbReference>
<keyword evidence="1" id="KW-0677">Repeat</keyword>
<dbReference type="Gene3D" id="1.25.40.10">
    <property type="entry name" value="Tetratricopeptide repeat domain"/>
    <property type="match status" value="3"/>
</dbReference>
<dbReference type="Pfam" id="PF13432">
    <property type="entry name" value="TPR_16"/>
    <property type="match status" value="2"/>
</dbReference>
<keyword evidence="2 3" id="KW-0802">TPR repeat</keyword>
<dbReference type="Pfam" id="PF13181">
    <property type="entry name" value="TPR_8"/>
    <property type="match status" value="1"/>
</dbReference>
<name>E1QE93_DESB2</name>
<evidence type="ECO:0000259" key="4">
    <source>
        <dbReference type="PROSITE" id="PS50887"/>
    </source>
</evidence>
<dbReference type="HOGENOM" id="CLU_351178_0_0_7"/>
<feature type="repeat" description="TPR" evidence="3">
    <location>
        <begin position="593"/>
        <end position="626"/>
    </location>
</feature>
<dbReference type="InterPro" id="IPR000160">
    <property type="entry name" value="GGDEF_dom"/>
</dbReference>
<dbReference type="PROSITE" id="PS50887">
    <property type="entry name" value="GGDEF"/>
    <property type="match status" value="1"/>
</dbReference>
<dbReference type="EMBL" id="CP002085">
    <property type="protein sequence ID" value="ADK83879.1"/>
    <property type="molecule type" value="Genomic_DNA"/>
</dbReference>
<feature type="domain" description="GGDEF" evidence="4">
    <location>
        <begin position="434"/>
        <end position="559"/>
    </location>
</feature>
<keyword evidence="6" id="KW-1185">Reference proteome</keyword>
<dbReference type="PROSITE" id="PS50293">
    <property type="entry name" value="TPR_REGION"/>
    <property type="match status" value="1"/>
</dbReference>
<dbReference type="PROSITE" id="PS50005">
    <property type="entry name" value="TPR"/>
    <property type="match status" value="5"/>
</dbReference>
<dbReference type="InterPro" id="IPR011990">
    <property type="entry name" value="TPR-like_helical_dom_sf"/>
</dbReference>
<dbReference type="InterPro" id="IPR019734">
    <property type="entry name" value="TPR_rpt"/>
</dbReference>
<dbReference type="AlphaFoldDB" id="E1QE93"/>
<feature type="repeat" description="TPR" evidence="3">
    <location>
        <begin position="798"/>
        <end position="831"/>
    </location>
</feature>
<organism evidence="5 6">
    <name type="scientific">Desulfarculus baarsii (strain ATCC 33931 / DSM 2075 / LMG 7858 / VKM B-1802 / 2st14)</name>
    <dbReference type="NCBI Taxonomy" id="644282"/>
    <lineage>
        <taxon>Bacteria</taxon>
        <taxon>Pseudomonadati</taxon>
        <taxon>Thermodesulfobacteriota</taxon>
        <taxon>Desulfarculia</taxon>
        <taxon>Desulfarculales</taxon>
        <taxon>Desulfarculaceae</taxon>
        <taxon>Desulfarculus</taxon>
    </lineage>
</organism>
<dbReference type="KEGG" id="dbr:Deba_0507"/>
<dbReference type="SMART" id="SM00028">
    <property type="entry name" value="TPR"/>
    <property type="match status" value="7"/>
</dbReference>
<dbReference type="RefSeq" id="WP_013257334.1">
    <property type="nucleotide sequence ID" value="NC_014365.1"/>
</dbReference>
<keyword evidence="5" id="KW-0723">Serine/threonine-protein kinase</keyword>
<evidence type="ECO:0000256" key="1">
    <source>
        <dbReference type="ARBA" id="ARBA00022737"/>
    </source>
</evidence>
<evidence type="ECO:0000313" key="6">
    <source>
        <dbReference type="Proteomes" id="UP000009047"/>
    </source>
</evidence>
<dbReference type="SMART" id="SM00267">
    <property type="entry name" value="GGDEF"/>
    <property type="match status" value="1"/>
</dbReference>
<feature type="repeat" description="TPR" evidence="3">
    <location>
        <begin position="695"/>
        <end position="728"/>
    </location>
</feature>
<dbReference type="eggNOG" id="COG2199">
    <property type="taxonomic scope" value="Bacteria"/>
</dbReference>
<evidence type="ECO:0000256" key="2">
    <source>
        <dbReference type="ARBA" id="ARBA00022803"/>
    </source>
</evidence>
<dbReference type="InterPro" id="IPR043128">
    <property type="entry name" value="Rev_trsase/Diguanyl_cyclase"/>
</dbReference>
<feature type="repeat" description="TPR" evidence="3">
    <location>
        <begin position="559"/>
        <end position="592"/>
    </location>
</feature>
<dbReference type="STRING" id="644282.Deba_0507"/>
<gene>
    <name evidence="5" type="ordered locus">Deba_0507</name>
</gene>
<keyword evidence="5" id="KW-0808">Transferase</keyword>
<dbReference type="GO" id="GO:0004674">
    <property type="term" value="F:protein serine/threonine kinase activity"/>
    <property type="evidence" value="ECO:0007669"/>
    <property type="project" value="UniProtKB-KW"/>
</dbReference>
<dbReference type="PANTHER" id="PTHR44227">
    <property type="match status" value="1"/>
</dbReference>
<reference evidence="5 6" key="1">
    <citation type="journal article" date="2010" name="Stand. Genomic Sci.">
        <title>Complete genome sequence of Desulfarculus baarsii type strain (2st14).</title>
        <authorList>
            <person name="Sun H."/>
            <person name="Spring S."/>
            <person name="Lapidus A."/>
            <person name="Davenport K."/>
            <person name="Del Rio T.G."/>
            <person name="Tice H."/>
            <person name="Nolan M."/>
            <person name="Copeland A."/>
            <person name="Cheng J.F."/>
            <person name="Lucas S."/>
            <person name="Tapia R."/>
            <person name="Goodwin L."/>
            <person name="Pitluck S."/>
            <person name="Ivanova N."/>
            <person name="Pagani I."/>
            <person name="Mavromatis K."/>
            <person name="Ovchinnikova G."/>
            <person name="Pati A."/>
            <person name="Chen A."/>
            <person name="Palaniappan K."/>
            <person name="Hauser L."/>
            <person name="Chang Y.J."/>
            <person name="Jeffries C.D."/>
            <person name="Detter J.C."/>
            <person name="Han C."/>
            <person name="Rohde M."/>
            <person name="Brambilla E."/>
            <person name="Goker M."/>
            <person name="Woyke T."/>
            <person name="Bristow J."/>
            <person name="Eisen J.A."/>
            <person name="Markowitz V."/>
            <person name="Hugenholtz P."/>
            <person name="Kyrpides N.C."/>
            <person name="Klenk H.P."/>
            <person name="Land M."/>
        </authorList>
    </citation>
    <scope>NUCLEOTIDE SEQUENCE [LARGE SCALE GENOMIC DNA]</scope>
    <source>
        <strain evidence="6">ATCC 33931 / DSM 2075 / LMG 7858 / VKM B-1802 / 2st14</strain>
    </source>
</reference>
<dbReference type="eggNOG" id="COG0457">
    <property type="taxonomic scope" value="Bacteria"/>
</dbReference>
<feature type="repeat" description="TPR" evidence="3">
    <location>
        <begin position="627"/>
        <end position="660"/>
    </location>
</feature>
<accession>E1QE93</accession>
<dbReference type="PANTHER" id="PTHR44227:SF3">
    <property type="entry name" value="PROTEIN O-MANNOSYL-TRANSFERASE TMTC4"/>
    <property type="match status" value="1"/>
</dbReference>